<keyword evidence="3" id="KW-1185">Reference proteome</keyword>
<evidence type="ECO:0000313" key="2">
    <source>
        <dbReference type="EMBL" id="KRQ06465.1"/>
    </source>
</evidence>
<reference evidence="2 3" key="1">
    <citation type="submission" date="2015-09" db="EMBL/GenBank/DDBJ databases">
        <title>Draft Genome Sequence of Bradyrhizobium manausense Strain BR 3351T, a Novel Symbiotic Nitrogen-Fixing Alphaproteobacterium Isolated from Brazilian Amazon Rain Forest.</title>
        <authorList>
            <person name="De Araujo J.L."/>
            <person name="Zilli J.E."/>
        </authorList>
    </citation>
    <scope>NUCLEOTIDE SEQUENCE [LARGE SCALE GENOMIC DNA]</scope>
    <source>
        <strain evidence="2 3">BR3351</strain>
    </source>
</reference>
<dbReference type="EMBL" id="LJYG01000101">
    <property type="protein sequence ID" value="KRQ06465.1"/>
    <property type="molecule type" value="Genomic_DNA"/>
</dbReference>
<sequence>MSQIQKVFFGAVALVATLGAVQVGAVQLASGQDLADRWEALADQPGQTSGRNLATHNVNRTSKSDRLADLKPAAVPTRTVSMRLNDLADTSVLLRVPATNETGSAKPASLLLTPGRKPTIACEPMVSSLTEVAKLLQPGRCVT</sequence>
<accession>A0A0R3D9T5</accession>
<name>A0A0R3D9T5_9BRAD</name>
<gene>
    <name evidence="2" type="ORF">AOQ71_25960</name>
</gene>
<proteinExistence type="predicted"/>
<evidence type="ECO:0000313" key="3">
    <source>
        <dbReference type="Proteomes" id="UP000051936"/>
    </source>
</evidence>
<evidence type="ECO:0000256" key="1">
    <source>
        <dbReference type="SAM" id="SignalP"/>
    </source>
</evidence>
<organism evidence="2 3">
    <name type="scientific">Bradyrhizobium manausense</name>
    <dbReference type="NCBI Taxonomy" id="989370"/>
    <lineage>
        <taxon>Bacteria</taxon>
        <taxon>Pseudomonadati</taxon>
        <taxon>Pseudomonadota</taxon>
        <taxon>Alphaproteobacteria</taxon>
        <taxon>Hyphomicrobiales</taxon>
        <taxon>Nitrobacteraceae</taxon>
        <taxon>Bradyrhizobium</taxon>
    </lineage>
</organism>
<dbReference type="Proteomes" id="UP000051936">
    <property type="component" value="Unassembled WGS sequence"/>
</dbReference>
<evidence type="ECO:0008006" key="4">
    <source>
        <dbReference type="Google" id="ProtNLM"/>
    </source>
</evidence>
<comment type="caution">
    <text evidence="2">The sequence shown here is derived from an EMBL/GenBank/DDBJ whole genome shotgun (WGS) entry which is preliminary data.</text>
</comment>
<protein>
    <recommendedName>
        <fullName evidence="4">Secreted protein</fullName>
    </recommendedName>
</protein>
<feature type="chain" id="PRO_5006435314" description="Secreted protein" evidence="1">
    <location>
        <begin position="26"/>
        <end position="143"/>
    </location>
</feature>
<dbReference type="AlphaFoldDB" id="A0A0R3D9T5"/>
<feature type="signal peptide" evidence="1">
    <location>
        <begin position="1"/>
        <end position="25"/>
    </location>
</feature>
<keyword evidence="1" id="KW-0732">Signal</keyword>
<dbReference type="OrthoDB" id="8234890at2"/>
<dbReference type="RefSeq" id="WP_057752869.1">
    <property type="nucleotide sequence ID" value="NZ_LJYG01000101.1"/>
</dbReference>